<reference evidence="18 19" key="1">
    <citation type="submission" date="2015-02" db="EMBL/GenBank/DDBJ databases">
        <title>Genome Sequence of Jannaschia aquimarina DSM28248, a member of the Roseobacter clade.</title>
        <authorList>
            <person name="Voget S."/>
            <person name="Daniel R."/>
        </authorList>
    </citation>
    <scope>NUCLEOTIDE SEQUENCE [LARGE SCALE GENOMIC DNA]</scope>
    <source>
        <strain evidence="18 19">GSW-M26</strain>
    </source>
</reference>
<keyword evidence="6" id="KW-0269">Exonuclease</keyword>
<evidence type="ECO:0000256" key="11">
    <source>
        <dbReference type="ARBA" id="ARBA00034617"/>
    </source>
</evidence>
<dbReference type="PROSITE" id="PS51198">
    <property type="entry name" value="UVRD_HELICASE_ATP_BIND"/>
    <property type="match status" value="1"/>
</dbReference>
<dbReference type="PANTHER" id="PTHR11070">
    <property type="entry name" value="UVRD / RECB / PCRA DNA HELICASE FAMILY MEMBER"/>
    <property type="match status" value="1"/>
</dbReference>
<evidence type="ECO:0000256" key="12">
    <source>
        <dbReference type="ARBA" id="ARBA00034808"/>
    </source>
</evidence>
<dbReference type="InterPro" id="IPR014016">
    <property type="entry name" value="UvrD-like_ATP-bd"/>
</dbReference>
<dbReference type="PATRIC" id="fig|935700.4.peg.2975"/>
<comment type="catalytic activity">
    <reaction evidence="11">
        <text>Couples ATP hydrolysis with the unwinding of duplex DNA by translocating in the 3'-5' direction.</text>
        <dbReference type="EC" id="5.6.2.4"/>
    </reaction>
</comment>
<keyword evidence="8" id="KW-0238">DNA-binding</keyword>
<dbReference type="GO" id="GO:0003677">
    <property type="term" value="F:DNA binding"/>
    <property type="evidence" value="ECO:0007669"/>
    <property type="project" value="UniProtKB-KW"/>
</dbReference>
<dbReference type="Gene3D" id="1.10.486.10">
    <property type="entry name" value="PCRA, domain 4"/>
    <property type="match status" value="1"/>
</dbReference>
<evidence type="ECO:0000256" key="14">
    <source>
        <dbReference type="ARBA" id="ARBA00048988"/>
    </source>
</evidence>
<comment type="caution">
    <text evidence="18">The sequence shown here is derived from an EMBL/GenBank/DDBJ whole genome shotgun (WGS) entry which is preliminary data.</text>
</comment>
<evidence type="ECO:0000259" key="17">
    <source>
        <dbReference type="PROSITE" id="PS51217"/>
    </source>
</evidence>
<dbReference type="Gene3D" id="3.40.50.300">
    <property type="entry name" value="P-loop containing nucleotide triphosphate hydrolases"/>
    <property type="match status" value="4"/>
</dbReference>
<feature type="binding site" evidence="15">
    <location>
        <begin position="34"/>
        <end position="41"/>
    </location>
    <ligand>
        <name>ATP</name>
        <dbReference type="ChEBI" id="CHEBI:30616"/>
    </ligand>
</feature>
<evidence type="ECO:0000256" key="1">
    <source>
        <dbReference type="ARBA" id="ARBA00022722"/>
    </source>
</evidence>
<dbReference type="EC" id="5.6.2.4" evidence="12"/>
<dbReference type="InterPro" id="IPR011604">
    <property type="entry name" value="PDDEXK-like_dom_sf"/>
</dbReference>
<evidence type="ECO:0000256" key="13">
    <source>
        <dbReference type="ARBA" id="ARBA00034923"/>
    </source>
</evidence>
<dbReference type="Gene3D" id="3.90.320.10">
    <property type="match status" value="1"/>
</dbReference>
<evidence type="ECO:0000256" key="7">
    <source>
        <dbReference type="ARBA" id="ARBA00022840"/>
    </source>
</evidence>
<comment type="catalytic activity">
    <reaction evidence="14">
        <text>ATP + H2O = ADP + phosphate + H(+)</text>
        <dbReference type="Rhea" id="RHEA:13065"/>
        <dbReference type="ChEBI" id="CHEBI:15377"/>
        <dbReference type="ChEBI" id="CHEBI:15378"/>
        <dbReference type="ChEBI" id="CHEBI:30616"/>
        <dbReference type="ChEBI" id="CHEBI:43474"/>
        <dbReference type="ChEBI" id="CHEBI:456216"/>
        <dbReference type="EC" id="5.6.2.4"/>
    </reaction>
</comment>
<evidence type="ECO:0000256" key="15">
    <source>
        <dbReference type="PROSITE-ProRule" id="PRU00560"/>
    </source>
</evidence>
<dbReference type="GO" id="GO:0033202">
    <property type="term" value="C:DNA helicase complex"/>
    <property type="evidence" value="ECO:0007669"/>
    <property type="project" value="TreeGrafter"/>
</dbReference>
<dbReference type="SUPFAM" id="SSF52540">
    <property type="entry name" value="P-loop containing nucleoside triphosphate hydrolases"/>
    <property type="match status" value="1"/>
</dbReference>
<keyword evidence="9" id="KW-0234">DNA repair</keyword>
<dbReference type="STRING" id="935700.jaqu_28750"/>
<protein>
    <recommendedName>
        <fullName evidence="12">DNA 3'-5' helicase</fullName>
        <ecNumber evidence="12">5.6.2.4</ecNumber>
    </recommendedName>
    <alternativeName>
        <fullName evidence="13">DNA 3'-5' helicase II</fullName>
    </alternativeName>
</protein>
<dbReference type="Proteomes" id="UP000032232">
    <property type="component" value="Unassembled WGS sequence"/>
</dbReference>
<dbReference type="NCBIfam" id="TIGR02784">
    <property type="entry name" value="addA_alphas"/>
    <property type="match status" value="1"/>
</dbReference>
<dbReference type="InterPro" id="IPR014151">
    <property type="entry name" value="DNA_helicase_AddA"/>
</dbReference>
<dbReference type="Pfam" id="PF12705">
    <property type="entry name" value="PDDEXK_1"/>
    <property type="match status" value="1"/>
</dbReference>
<keyword evidence="1" id="KW-0540">Nuclease</keyword>
<sequence length="1131" mass="122491">MNEKPTLQPRGDLDPATRAQVDAADPSGSVWLAANAGSGKTRVLTDRVAWLLLQGTPPDRILCLTFTKAAAGEMQNRLFGTLGKWAMLPDADLRAALRRLGVATAMLDDPGAMRRARTLFAAAIETPGGLKIQTLHAFCAALLRRFPLEAGISPSFSEMDDIASARLMIETLDAMAEDPSDAPLVEALAARLTTAEPEKWLAGLYALRDTFRSVPTERGLRDLHGITAADRAQVFETAINAEALCVLERVRDAAKGGSKTMVDLAGRLSQAMLADPETRFELCYASLVTKDGDLRKKPVTKPVAEKLDPSDLEALTDLGHLLLEAKDELLGFDALDRTRVLHDFASRFFARVEVEKAARGWLDFTDQILMARDLLSTRSTAQWVLWKLDGGIEHILVDEAQDTSQPQWDVVAALAGEFGAGEGARPGTRTLFVVGDRKQSIYSFQGADPAAFDRMRDVFGNMLAGGTPLRDHALRHSFRSSPAILKLVDRVFAAPSGLGEETQHIAFKDALPGRVDLWPHVPEPEKPAERDWSDPVDAPASDAANIVLARQVATEIRRMIDDGVPIEAGGVRRPVTEADILILFRSRSALYFATLAACKAQGLNLAGADRLRLADDLAVRDILALLRFAVTPEDDLSLAAVLRSPLCGLSEDDLYRVAAGRGDRTLLRSLRENGRFAPAVETLDDILAQADFLRPYEMIQRILVRHDGRRRLLGRLGAPVGEAIDGLLHQALDYEALEVPSLTGFLGWIDEADIEIKREATGGAIRVMSIHSAKGLEAPVVILPQCGARQTKSPPDLLRANGTVIWKPKSDDMNARLRAHGEEWQARQAEEEDRLLYVALTRAETWLICASAGGGHGKTDDAGAHPPGSWAERIRDALEAEGAVPLAHAGGSGWRLQTGDWESPGIVTTPKPSHAPVPVPWLEDQAPRPDLPARLANPSDLGGEKVSPGEFGDLLQRDDALLHGRRVHALLEHLPGVPEEDRKAAAQTLLDRHAPGLTDGRDDAMAEAASVLAAFPDLFEGTLAEVPFVLPAGDGRPGLSGTMDRVRVTPDTVHIVDFKTNRVVPDRPEDVPEGLLRQLGAYQAAGVAIWPGRTIRTSLLWTAVPSLMDIPAELVTAAWNRVPIDAGEGTA</sequence>
<dbReference type="InterPro" id="IPR038726">
    <property type="entry name" value="PDDEXK_AddAB-type"/>
</dbReference>
<organism evidence="18 19">
    <name type="scientific">Jannaschia aquimarina</name>
    <dbReference type="NCBI Taxonomy" id="935700"/>
    <lineage>
        <taxon>Bacteria</taxon>
        <taxon>Pseudomonadati</taxon>
        <taxon>Pseudomonadota</taxon>
        <taxon>Alphaproteobacteria</taxon>
        <taxon>Rhodobacterales</taxon>
        <taxon>Roseobacteraceae</taxon>
        <taxon>Jannaschia</taxon>
    </lineage>
</organism>
<dbReference type="PROSITE" id="PS51217">
    <property type="entry name" value="UVRD_HELICASE_CTER"/>
    <property type="match status" value="1"/>
</dbReference>
<keyword evidence="10" id="KW-0413">Isomerase</keyword>
<dbReference type="PANTHER" id="PTHR11070:SF2">
    <property type="entry name" value="ATP-DEPENDENT DNA HELICASE SRS2"/>
    <property type="match status" value="1"/>
</dbReference>
<evidence type="ECO:0000256" key="3">
    <source>
        <dbReference type="ARBA" id="ARBA00022763"/>
    </source>
</evidence>
<evidence type="ECO:0000256" key="9">
    <source>
        <dbReference type="ARBA" id="ARBA00023204"/>
    </source>
</evidence>
<evidence type="ECO:0000259" key="16">
    <source>
        <dbReference type="PROSITE" id="PS51198"/>
    </source>
</evidence>
<dbReference type="InterPro" id="IPR000212">
    <property type="entry name" value="DNA_helicase_UvrD/REP"/>
</dbReference>
<feature type="domain" description="UvrD-like helicase ATP-binding" evidence="16">
    <location>
        <begin position="13"/>
        <end position="481"/>
    </location>
</feature>
<dbReference type="GO" id="GO:0000725">
    <property type="term" value="P:recombinational repair"/>
    <property type="evidence" value="ECO:0007669"/>
    <property type="project" value="TreeGrafter"/>
</dbReference>
<dbReference type="Pfam" id="PF13361">
    <property type="entry name" value="UvrD_C"/>
    <property type="match status" value="1"/>
</dbReference>
<dbReference type="GO" id="GO:0043138">
    <property type="term" value="F:3'-5' DNA helicase activity"/>
    <property type="evidence" value="ECO:0007669"/>
    <property type="project" value="UniProtKB-EC"/>
</dbReference>
<evidence type="ECO:0000256" key="6">
    <source>
        <dbReference type="ARBA" id="ARBA00022839"/>
    </source>
</evidence>
<dbReference type="OrthoDB" id="9810135at2"/>
<keyword evidence="19" id="KW-1185">Reference proteome</keyword>
<dbReference type="EMBL" id="JYFE01000050">
    <property type="protein sequence ID" value="KIT15441.1"/>
    <property type="molecule type" value="Genomic_DNA"/>
</dbReference>
<keyword evidence="2 15" id="KW-0547">Nucleotide-binding</keyword>
<dbReference type="Pfam" id="PF00580">
    <property type="entry name" value="UvrD-helicase"/>
    <property type="match status" value="1"/>
</dbReference>
<dbReference type="InterPro" id="IPR014017">
    <property type="entry name" value="DNA_helicase_UvrD-like_C"/>
</dbReference>
<evidence type="ECO:0000256" key="4">
    <source>
        <dbReference type="ARBA" id="ARBA00022801"/>
    </source>
</evidence>
<proteinExistence type="predicted"/>
<dbReference type="RefSeq" id="WP_043919659.1">
    <property type="nucleotide sequence ID" value="NZ_FZPF01000008.1"/>
</dbReference>
<keyword evidence="3" id="KW-0227">DNA damage</keyword>
<keyword evidence="4 15" id="KW-0378">Hydrolase</keyword>
<dbReference type="InterPro" id="IPR027417">
    <property type="entry name" value="P-loop_NTPase"/>
</dbReference>
<evidence type="ECO:0000256" key="5">
    <source>
        <dbReference type="ARBA" id="ARBA00022806"/>
    </source>
</evidence>
<evidence type="ECO:0000256" key="10">
    <source>
        <dbReference type="ARBA" id="ARBA00023235"/>
    </source>
</evidence>
<evidence type="ECO:0000256" key="8">
    <source>
        <dbReference type="ARBA" id="ARBA00023125"/>
    </source>
</evidence>
<keyword evidence="7 15" id="KW-0067">ATP-binding</keyword>
<dbReference type="GO" id="GO:0005524">
    <property type="term" value="F:ATP binding"/>
    <property type="evidence" value="ECO:0007669"/>
    <property type="project" value="UniProtKB-UniRule"/>
</dbReference>
<gene>
    <name evidence="18" type="primary">addA</name>
    <name evidence="18" type="ORF">jaqu_28750</name>
</gene>
<dbReference type="GO" id="GO:0005829">
    <property type="term" value="C:cytosol"/>
    <property type="evidence" value="ECO:0007669"/>
    <property type="project" value="TreeGrafter"/>
</dbReference>
<evidence type="ECO:0000313" key="18">
    <source>
        <dbReference type="EMBL" id="KIT15441.1"/>
    </source>
</evidence>
<dbReference type="AlphaFoldDB" id="A0A0D1EEW8"/>
<evidence type="ECO:0000313" key="19">
    <source>
        <dbReference type="Proteomes" id="UP000032232"/>
    </source>
</evidence>
<evidence type="ECO:0000256" key="2">
    <source>
        <dbReference type="ARBA" id="ARBA00022741"/>
    </source>
</evidence>
<dbReference type="GO" id="GO:0004527">
    <property type="term" value="F:exonuclease activity"/>
    <property type="evidence" value="ECO:0007669"/>
    <property type="project" value="UniProtKB-KW"/>
</dbReference>
<keyword evidence="5 15" id="KW-0347">Helicase</keyword>
<name>A0A0D1EEW8_9RHOB</name>
<dbReference type="GO" id="GO:0016887">
    <property type="term" value="F:ATP hydrolysis activity"/>
    <property type="evidence" value="ECO:0007669"/>
    <property type="project" value="RHEA"/>
</dbReference>
<accession>A0A0D1EEW8</accession>
<feature type="domain" description="UvrD-like helicase C-terminal" evidence="17">
    <location>
        <begin position="505"/>
        <end position="775"/>
    </location>
</feature>